<protein>
    <submittedName>
        <fullName evidence="1">Uncharacterized protein</fullName>
    </submittedName>
</protein>
<reference evidence="1" key="1">
    <citation type="submission" date="2021-01" db="EMBL/GenBank/DDBJ databases">
        <authorList>
            <person name="Corre E."/>
            <person name="Pelletier E."/>
            <person name="Niang G."/>
            <person name="Scheremetjew M."/>
            <person name="Finn R."/>
            <person name="Kale V."/>
            <person name="Holt S."/>
            <person name="Cochrane G."/>
            <person name="Meng A."/>
            <person name="Brown T."/>
            <person name="Cohen L."/>
        </authorList>
    </citation>
    <scope>NUCLEOTIDE SEQUENCE</scope>
    <source>
        <strain evidence="1">CCMP281</strain>
    </source>
</reference>
<proteinExistence type="predicted"/>
<sequence length="174" mass="19152">MNLLVEGCFWDQLLQNGMRPSLLVAATSNAPHFDALGVLYGLTRRPDDEDYATKVVRPAMLQETSSGAHVRRVLLMQRQADIQPYVQPGEQPTCCLGNLCIRSNERHRKARCVPPRDVKEDGTVVGCLGVACVGHMSAAKTLGLSDAYLNESTALAVRRLLLGVMMQEELVVYI</sequence>
<organism evidence="1">
    <name type="scientific">Haptolina ericina</name>
    <dbReference type="NCBI Taxonomy" id="156174"/>
    <lineage>
        <taxon>Eukaryota</taxon>
        <taxon>Haptista</taxon>
        <taxon>Haptophyta</taxon>
        <taxon>Prymnesiophyceae</taxon>
        <taxon>Prymnesiales</taxon>
        <taxon>Prymnesiaceae</taxon>
        <taxon>Haptolina</taxon>
    </lineage>
</organism>
<accession>A0A7S3BXM3</accession>
<evidence type="ECO:0000313" key="1">
    <source>
        <dbReference type="EMBL" id="CAE0148070.1"/>
    </source>
</evidence>
<dbReference type="AlphaFoldDB" id="A0A7S3BXM3"/>
<dbReference type="EMBL" id="HBHX01067249">
    <property type="protein sequence ID" value="CAE0148070.1"/>
    <property type="molecule type" value="Transcribed_RNA"/>
</dbReference>
<name>A0A7S3BXM3_9EUKA</name>
<gene>
    <name evidence="1" type="ORF">HERI1096_LOCUS37179</name>
</gene>